<dbReference type="Pfam" id="PF13302">
    <property type="entry name" value="Acetyltransf_3"/>
    <property type="match status" value="1"/>
</dbReference>
<sequence length="180" mass="20922">MRKNEIINENSNINISTMRILMRQLAVEDITEFYEIVKKNSVGQWLGIGNGMTFEESEQYVNKILKHWNQHSFGVWAVVNNSTKEIMGHCGLRYIDDTKDIEIIYLLDPKFWGMGYATEAGNAAIKFAFNSLKINKLAARVRTNNFKSKKVLVKLGFQFIYDKDYDGRKLSYYELLNQNS</sequence>
<evidence type="ECO:0000259" key="1">
    <source>
        <dbReference type="PROSITE" id="PS51186"/>
    </source>
</evidence>
<dbReference type="SUPFAM" id="SSF55729">
    <property type="entry name" value="Acyl-CoA N-acyltransferases (Nat)"/>
    <property type="match status" value="1"/>
</dbReference>
<accession>A0ABY4GVL5</accession>
<dbReference type="InterPro" id="IPR000182">
    <property type="entry name" value="GNAT_dom"/>
</dbReference>
<dbReference type="EMBL" id="CP095074">
    <property type="protein sequence ID" value="UOQ92188.1"/>
    <property type="molecule type" value="Genomic_DNA"/>
</dbReference>
<proteinExistence type="predicted"/>
<dbReference type="InterPro" id="IPR051531">
    <property type="entry name" value="N-acetyltransferase"/>
</dbReference>
<evidence type="ECO:0000313" key="2">
    <source>
        <dbReference type="EMBL" id="UOQ92188.1"/>
    </source>
</evidence>
<dbReference type="InterPro" id="IPR016181">
    <property type="entry name" value="Acyl_CoA_acyltransferase"/>
</dbReference>
<organism evidence="2 3">
    <name type="scientific">Halobacillus shinanisalinarum</name>
    <dbReference type="NCBI Taxonomy" id="2932258"/>
    <lineage>
        <taxon>Bacteria</taxon>
        <taxon>Bacillati</taxon>
        <taxon>Bacillota</taxon>
        <taxon>Bacilli</taxon>
        <taxon>Bacillales</taxon>
        <taxon>Bacillaceae</taxon>
        <taxon>Halobacillus</taxon>
    </lineage>
</organism>
<dbReference type="PANTHER" id="PTHR43792:SF1">
    <property type="entry name" value="N-ACETYLTRANSFERASE DOMAIN-CONTAINING PROTEIN"/>
    <property type="match status" value="1"/>
</dbReference>
<name>A0ABY4GVL5_9BACI</name>
<dbReference type="PANTHER" id="PTHR43792">
    <property type="entry name" value="GNAT FAMILY, PUTATIVE (AFU_ORTHOLOGUE AFUA_3G00765)-RELATED-RELATED"/>
    <property type="match status" value="1"/>
</dbReference>
<dbReference type="RefSeq" id="WP_244751798.1">
    <property type="nucleotide sequence ID" value="NZ_CP095074.1"/>
</dbReference>
<protein>
    <submittedName>
        <fullName evidence="2">GNAT family N-acetyltransferase</fullName>
    </submittedName>
</protein>
<gene>
    <name evidence="2" type="ORF">MUO14_17065</name>
</gene>
<dbReference type="Proteomes" id="UP000831880">
    <property type="component" value="Chromosome"/>
</dbReference>
<dbReference type="Gene3D" id="3.40.630.30">
    <property type="match status" value="1"/>
</dbReference>
<keyword evidence="3" id="KW-1185">Reference proteome</keyword>
<evidence type="ECO:0000313" key="3">
    <source>
        <dbReference type="Proteomes" id="UP000831880"/>
    </source>
</evidence>
<feature type="domain" description="N-acetyltransferase" evidence="1">
    <location>
        <begin position="20"/>
        <end position="179"/>
    </location>
</feature>
<reference evidence="2 3" key="1">
    <citation type="submission" date="2022-04" db="EMBL/GenBank/DDBJ databases">
        <title>Halobacillus sp. isolated from saltern.</title>
        <authorList>
            <person name="Won M."/>
            <person name="Lee C.-M."/>
            <person name="Woen H.-Y."/>
            <person name="Kwon S.-W."/>
        </authorList>
    </citation>
    <scope>NUCLEOTIDE SEQUENCE [LARGE SCALE GENOMIC DNA]</scope>
    <source>
        <strain evidence="2 3">SSTM10-2</strain>
    </source>
</reference>
<dbReference type="PROSITE" id="PS51186">
    <property type="entry name" value="GNAT"/>
    <property type="match status" value="1"/>
</dbReference>